<evidence type="ECO:0000313" key="4">
    <source>
        <dbReference type="EMBL" id="SHM58448.1"/>
    </source>
</evidence>
<dbReference type="SUPFAM" id="SSF55729">
    <property type="entry name" value="Acyl-CoA N-acyltransferases (Nat)"/>
    <property type="match status" value="1"/>
</dbReference>
<keyword evidence="2" id="KW-0012">Acyltransferase</keyword>
<dbReference type="PANTHER" id="PTHR42919">
    <property type="entry name" value="N-ALPHA-ACETYLTRANSFERASE"/>
    <property type="match status" value="1"/>
</dbReference>
<keyword evidence="4" id="KW-0689">Ribosomal protein</keyword>
<feature type="domain" description="N-acetyltransferase" evidence="3">
    <location>
        <begin position="3"/>
        <end position="157"/>
    </location>
</feature>
<dbReference type="InterPro" id="IPR016181">
    <property type="entry name" value="Acyl_CoA_acyltransferase"/>
</dbReference>
<dbReference type="PANTHER" id="PTHR42919:SF8">
    <property type="entry name" value="N-ALPHA-ACETYLTRANSFERASE 50"/>
    <property type="match status" value="1"/>
</dbReference>
<organism evidence="4 5">
    <name type="scientific">Ruminococcus flavefaciens</name>
    <dbReference type="NCBI Taxonomy" id="1265"/>
    <lineage>
        <taxon>Bacteria</taxon>
        <taxon>Bacillati</taxon>
        <taxon>Bacillota</taxon>
        <taxon>Clostridia</taxon>
        <taxon>Eubacteriales</taxon>
        <taxon>Oscillospiraceae</taxon>
        <taxon>Ruminococcus</taxon>
    </lineage>
</organism>
<evidence type="ECO:0000313" key="5">
    <source>
        <dbReference type="Proteomes" id="UP000184394"/>
    </source>
</evidence>
<reference evidence="4 5" key="1">
    <citation type="submission" date="2016-11" db="EMBL/GenBank/DDBJ databases">
        <authorList>
            <person name="Jaros S."/>
            <person name="Januszkiewicz K."/>
            <person name="Wedrychowicz H."/>
        </authorList>
    </citation>
    <scope>NUCLEOTIDE SEQUENCE [LARGE SCALE GENOMIC DNA]</scope>
    <source>
        <strain evidence="4 5">Y1</strain>
    </source>
</reference>
<protein>
    <submittedName>
        <fullName evidence="4">Ribosomal protein S18 acetylase RimI</fullName>
    </submittedName>
</protein>
<proteinExistence type="predicted"/>
<dbReference type="GO" id="GO:0007064">
    <property type="term" value="P:mitotic sister chromatid cohesion"/>
    <property type="evidence" value="ECO:0007669"/>
    <property type="project" value="TreeGrafter"/>
</dbReference>
<dbReference type="GO" id="GO:0031415">
    <property type="term" value="C:NatA complex"/>
    <property type="evidence" value="ECO:0007669"/>
    <property type="project" value="TreeGrafter"/>
</dbReference>
<dbReference type="InterPro" id="IPR000182">
    <property type="entry name" value="GNAT_dom"/>
</dbReference>
<dbReference type="OrthoDB" id="9790865at2"/>
<dbReference type="GO" id="GO:0005840">
    <property type="term" value="C:ribosome"/>
    <property type="evidence" value="ECO:0007669"/>
    <property type="project" value="UniProtKB-KW"/>
</dbReference>
<evidence type="ECO:0000259" key="3">
    <source>
        <dbReference type="PROSITE" id="PS51186"/>
    </source>
</evidence>
<gene>
    <name evidence="4" type="ORF">SAMN04487860_1078</name>
</gene>
<dbReference type="Gene3D" id="3.40.630.30">
    <property type="match status" value="1"/>
</dbReference>
<dbReference type="GO" id="GO:0016747">
    <property type="term" value="F:acyltransferase activity, transferring groups other than amino-acyl groups"/>
    <property type="evidence" value="ECO:0007669"/>
    <property type="project" value="InterPro"/>
</dbReference>
<dbReference type="AlphaFoldDB" id="A0A1M7JZN2"/>
<evidence type="ECO:0000256" key="2">
    <source>
        <dbReference type="ARBA" id="ARBA00023315"/>
    </source>
</evidence>
<dbReference type="InterPro" id="IPR051556">
    <property type="entry name" value="N-term/lysine_N-AcTrnsfr"/>
</dbReference>
<evidence type="ECO:0000256" key="1">
    <source>
        <dbReference type="ARBA" id="ARBA00022679"/>
    </source>
</evidence>
<dbReference type="Proteomes" id="UP000184394">
    <property type="component" value="Unassembled WGS sequence"/>
</dbReference>
<dbReference type="CDD" id="cd04301">
    <property type="entry name" value="NAT_SF"/>
    <property type="match status" value="1"/>
</dbReference>
<dbReference type="PROSITE" id="PS51186">
    <property type="entry name" value="GNAT"/>
    <property type="match status" value="1"/>
</dbReference>
<keyword evidence="1" id="KW-0808">Transferase</keyword>
<keyword evidence="4" id="KW-0687">Ribonucleoprotein</keyword>
<dbReference type="RefSeq" id="WP_072950724.1">
    <property type="nucleotide sequence ID" value="NZ_FRCT01000007.1"/>
</dbReference>
<name>A0A1M7JZN2_RUMFL</name>
<dbReference type="Pfam" id="PF00583">
    <property type="entry name" value="Acetyltransf_1"/>
    <property type="match status" value="1"/>
</dbReference>
<dbReference type="EMBL" id="FRCT01000007">
    <property type="protein sequence ID" value="SHM58448.1"/>
    <property type="molecule type" value="Genomic_DNA"/>
</dbReference>
<sequence length="157" mass="17824">MEYSIRPFEENEYPLLEDFLYEAIFVPEGVAQPPREIIEKPELQVYIKDFGRNYSDIALAAEVGGKIVGAVWGRIMNDYGHIDDDTPSLAISLYGEYRGKGIGTALMRAIIAAYAQSDFKKLSLAVQKANYAVKMYEKVGFKTVSENDEEYIMLCEW</sequence>
<accession>A0A1M7JZN2</accession>